<reference evidence="1 2" key="1">
    <citation type="submission" date="2014-04" db="EMBL/GenBank/DDBJ databases">
        <title>Genome assembly of Hyalangium minutum DSM 14724.</title>
        <authorList>
            <person name="Sharma G."/>
            <person name="Subramanian S."/>
        </authorList>
    </citation>
    <scope>NUCLEOTIDE SEQUENCE [LARGE SCALE GENOMIC DNA]</scope>
    <source>
        <strain evidence="1 2">DSM 14724</strain>
    </source>
</reference>
<evidence type="ECO:0000313" key="1">
    <source>
        <dbReference type="EMBL" id="KFE71132.1"/>
    </source>
</evidence>
<sequence length="294" mass="31459">MLAVLLAAHSAAAQPAPPRALRQRDVTVAGSGAPVPEVHLAPDLRTLLSFDADIDKDSVVLDATRVQLVDAGARSLVLQLRVKLDAHERLWLSVRFRDDSTPQEALLALVSRPSEVDLQVNISRHIQTLAACQAELAQAQAQAGAGTLADLVVSGVLDEHGLSTSPLTITEVQDANRSSLKVSGWVHAGPGWFVLALRIPQPPSGQPWEFQEASLTAPATTPNQLTVRGVRAKRMLPRPEALVVVDVLSPEPPARGEYILSLKVPSQEQPAMTLTFMFPRLSGDDRASPAEPAP</sequence>
<dbReference type="Pfam" id="PF09544">
    <property type="entry name" value="DUF2381"/>
    <property type="match status" value="1"/>
</dbReference>
<dbReference type="STRING" id="394096.DB31_3262"/>
<dbReference type="NCBIfam" id="TIGR02268">
    <property type="entry name" value="Myxococcus xanthus paralogous family TIGR02268"/>
    <property type="match status" value="1"/>
</dbReference>
<protein>
    <recommendedName>
        <fullName evidence="3">DUF2381 family protein</fullName>
    </recommendedName>
</protein>
<accession>A0A085WTW9</accession>
<dbReference type="OrthoDB" id="5520888at2"/>
<evidence type="ECO:0000313" key="2">
    <source>
        <dbReference type="Proteomes" id="UP000028725"/>
    </source>
</evidence>
<proteinExistence type="predicted"/>
<dbReference type="AlphaFoldDB" id="A0A085WTW9"/>
<gene>
    <name evidence="1" type="ORF">DB31_3262</name>
</gene>
<keyword evidence="2" id="KW-1185">Reference proteome</keyword>
<name>A0A085WTW9_9BACT</name>
<organism evidence="1 2">
    <name type="scientific">Hyalangium minutum</name>
    <dbReference type="NCBI Taxonomy" id="394096"/>
    <lineage>
        <taxon>Bacteria</taxon>
        <taxon>Pseudomonadati</taxon>
        <taxon>Myxococcota</taxon>
        <taxon>Myxococcia</taxon>
        <taxon>Myxococcales</taxon>
        <taxon>Cystobacterineae</taxon>
        <taxon>Archangiaceae</taxon>
        <taxon>Hyalangium</taxon>
    </lineage>
</organism>
<evidence type="ECO:0008006" key="3">
    <source>
        <dbReference type="Google" id="ProtNLM"/>
    </source>
</evidence>
<dbReference type="Proteomes" id="UP000028725">
    <property type="component" value="Unassembled WGS sequence"/>
</dbReference>
<comment type="caution">
    <text evidence="1">The sequence shown here is derived from an EMBL/GenBank/DDBJ whole genome shotgun (WGS) entry which is preliminary data.</text>
</comment>
<dbReference type="EMBL" id="JMCB01000002">
    <property type="protein sequence ID" value="KFE71132.1"/>
    <property type="molecule type" value="Genomic_DNA"/>
</dbReference>
<dbReference type="RefSeq" id="WP_044182689.1">
    <property type="nucleotide sequence ID" value="NZ_JMCB01000002.1"/>
</dbReference>
<dbReference type="InterPro" id="IPR011754">
    <property type="entry name" value="Mxa_paralog_2268"/>
</dbReference>